<feature type="transmembrane region" description="Helical" evidence="1">
    <location>
        <begin position="215"/>
        <end position="239"/>
    </location>
</feature>
<keyword evidence="1" id="KW-0812">Transmembrane</keyword>
<feature type="transmembrane region" description="Helical" evidence="1">
    <location>
        <begin position="175"/>
        <end position="195"/>
    </location>
</feature>
<accession>A0ABS8PJT0</accession>
<dbReference type="RefSeq" id="WP_231002268.1">
    <property type="nucleotide sequence ID" value="NZ_JAJNEC010000003.1"/>
</dbReference>
<organism evidence="2 3">
    <name type="scientific">Niabella pedocola</name>
    <dbReference type="NCBI Taxonomy" id="1752077"/>
    <lineage>
        <taxon>Bacteria</taxon>
        <taxon>Pseudomonadati</taxon>
        <taxon>Bacteroidota</taxon>
        <taxon>Chitinophagia</taxon>
        <taxon>Chitinophagales</taxon>
        <taxon>Chitinophagaceae</taxon>
        <taxon>Niabella</taxon>
    </lineage>
</organism>
<dbReference type="Proteomes" id="UP001199816">
    <property type="component" value="Unassembled WGS sequence"/>
</dbReference>
<feature type="transmembrane region" description="Helical" evidence="1">
    <location>
        <begin position="42"/>
        <end position="65"/>
    </location>
</feature>
<keyword evidence="3" id="KW-1185">Reference proteome</keyword>
<comment type="caution">
    <text evidence="2">The sequence shown here is derived from an EMBL/GenBank/DDBJ whole genome shotgun (WGS) entry which is preliminary data.</text>
</comment>
<feature type="transmembrane region" description="Helical" evidence="1">
    <location>
        <begin position="86"/>
        <end position="106"/>
    </location>
</feature>
<reference evidence="2 3" key="1">
    <citation type="submission" date="2021-11" db="EMBL/GenBank/DDBJ databases">
        <title>Genomic of Niabella pedocola.</title>
        <authorList>
            <person name="Wu T."/>
        </authorList>
    </citation>
    <scope>NUCLEOTIDE SEQUENCE [LARGE SCALE GENOMIC DNA]</scope>
    <source>
        <strain evidence="2 3">JCM 31011</strain>
    </source>
</reference>
<sequence>MILLIKLLLAHLLGDFVLQPSRWVEEKERKTYKSPKLYLHVLIHFALILLITMDTRYLPLAALVAGSHLLIDLAKLRLQTARNRKLFFILDQALHLAVIVFAAWWMEPFAWHLTTAQANALLITTTGLVLLTTPVSVIIKLILSKWAPATEIRTDIIETKSLQHAGMMIGYIERILVLIFILNLQWVAIGFLVTAKSVFRFSDLKVGQDRKLTEYILIGTLLSFGIAIVIGVIVNKLLVSGLTGA</sequence>
<evidence type="ECO:0000256" key="1">
    <source>
        <dbReference type="SAM" id="Phobius"/>
    </source>
</evidence>
<dbReference type="Pfam" id="PF11750">
    <property type="entry name" value="DUF3307"/>
    <property type="match status" value="1"/>
</dbReference>
<keyword evidence="1" id="KW-1133">Transmembrane helix</keyword>
<protein>
    <submittedName>
        <fullName evidence="2">DUF3307 domain-containing protein</fullName>
    </submittedName>
</protein>
<keyword evidence="1" id="KW-0472">Membrane</keyword>
<evidence type="ECO:0000313" key="2">
    <source>
        <dbReference type="EMBL" id="MCD2421362.1"/>
    </source>
</evidence>
<gene>
    <name evidence="2" type="ORF">LQ567_01215</name>
</gene>
<proteinExistence type="predicted"/>
<feature type="transmembrane region" description="Helical" evidence="1">
    <location>
        <begin position="118"/>
        <end position="143"/>
    </location>
</feature>
<dbReference type="EMBL" id="JAJNEC010000003">
    <property type="protein sequence ID" value="MCD2421362.1"/>
    <property type="molecule type" value="Genomic_DNA"/>
</dbReference>
<evidence type="ECO:0000313" key="3">
    <source>
        <dbReference type="Proteomes" id="UP001199816"/>
    </source>
</evidence>
<dbReference type="InterPro" id="IPR021737">
    <property type="entry name" value="Phage_phiKZ_Orf197"/>
</dbReference>
<name>A0ABS8PJT0_9BACT</name>